<feature type="domain" description="HTH iclR-type" evidence="4">
    <location>
        <begin position="5"/>
        <end position="64"/>
    </location>
</feature>
<evidence type="ECO:0000313" key="6">
    <source>
        <dbReference type="EMBL" id="MPV89353.1"/>
    </source>
</evidence>
<dbReference type="PROSITE" id="PS51078">
    <property type="entry name" value="ICLR_ED"/>
    <property type="match status" value="1"/>
</dbReference>
<feature type="domain" description="IclR-ED" evidence="5">
    <location>
        <begin position="65"/>
        <end position="234"/>
    </location>
</feature>
<sequence>MSEISKTADKAIALLVELAEEGMATPQKLAARVKMNRTVVQRLLTTLVGRGFVTRVDGEYAVSPRLRRLAAAVQPELRRAAAPHAAALSAKTHETVVVQVLDGDTAVVIAEIVQPSSIALQARHTVGSRSPLTLSASGLAILAALDARDTERILRSADDEDGTLARRLEHIRQTGVATTSDELQEGVSGIAVALRREGVVGSLAILAPTFRAGDLEKHQPHLIRAAARIERSLA</sequence>
<dbReference type="EMBL" id="WHPD01002546">
    <property type="protein sequence ID" value="MPV89353.1"/>
    <property type="molecule type" value="Genomic_DNA"/>
</dbReference>
<dbReference type="OrthoDB" id="4924204at2"/>
<proteinExistence type="predicted"/>
<organism evidence="6 7">
    <name type="scientific">Georgenia ruanii</name>
    <dbReference type="NCBI Taxonomy" id="348442"/>
    <lineage>
        <taxon>Bacteria</taxon>
        <taxon>Bacillati</taxon>
        <taxon>Actinomycetota</taxon>
        <taxon>Actinomycetes</taxon>
        <taxon>Micrococcales</taxon>
        <taxon>Bogoriellaceae</taxon>
        <taxon>Georgenia</taxon>
    </lineage>
</organism>
<keyword evidence="7" id="KW-1185">Reference proteome</keyword>
<dbReference type="SMART" id="SM00346">
    <property type="entry name" value="HTH_ICLR"/>
    <property type="match status" value="1"/>
</dbReference>
<comment type="caution">
    <text evidence="6">The sequence shown here is derived from an EMBL/GenBank/DDBJ whole genome shotgun (WGS) entry which is preliminary data.</text>
</comment>
<evidence type="ECO:0000259" key="5">
    <source>
        <dbReference type="PROSITE" id="PS51078"/>
    </source>
</evidence>
<dbReference type="GO" id="GO:0045892">
    <property type="term" value="P:negative regulation of DNA-templated transcription"/>
    <property type="evidence" value="ECO:0007669"/>
    <property type="project" value="TreeGrafter"/>
</dbReference>
<keyword evidence="1" id="KW-0805">Transcription regulation</keyword>
<name>A0A7J9UYA5_9MICO</name>
<reference evidence="6 7" key="1">
    <citation type="submission" date="2019-10" db="EMBL/GenBank/DDBJ databases">
        <title>Georgenia wutianyii sp. nov. and Georgenia yuyongxinii sp. nov. isolated from plateau pika (Ochotona curzoniae) in the Qinghai-Tibet plateau of China.</title>
        <authorList>
            <person name="Tian Z."/>
        </authorList>
    </citation>
    <scope>NUCLEOTIDE SEQUENCE [LARGE SCALE GENOMIC DNA]</scope>
    <source>
        <strain evidence="6 7">JCM 15130</strain>
    </source>
</reference>
<evidence type="ECO:0000256" key="1">
    <source>
        <dbReference type="ARBA" id="ARBA00023015"/>
    </source>
</evidence>
<evidence type="ECO:0000259" key="4">
    <source>
        <dbReference type="PROSITE" id="PS51077"/>
    </source>
</evidence>
<evidence type="ECO:0000256" key="3">
    <source>
        <dbReference type="ARBA" id="ARBA00023163"/>
    </source>
</evidence>
<dbReference type="Proteomes" id="UP000429644">
    <property type="component" value="Unassembled WGS sequence"/>
</dbReference>
<dbReference type="AlphaFoldDB" id="A0A7J9UYA5"/>
<dbReference type="PROSITE" id="PS51077">
    <property type="entry name" value="HTH_ICLR"/>
    <property type="match status" value="1"/>
</dbReference>
<dbReference type="Gene3D" id="1.10.10.10">
    <property type="entry name" value="Winged helix-like DNA-binding domain superfamily/Winged helix DNA-binding domain"/>
    <property type="match status" value="1"/>
</dbReference>
<gene>
    <name evidence="6" type="ORF">GB882_11805</name>
</gene>
<dbReference type="GO" id="GO:0003700">
    <property type="term" value="F:DNA-binding transcription factor activity"/>
    <property type="evidence" value="ECO:0007669"/>
    <property type="project" value="TreeGrafter"/>
</dbReference>
<dbReference type="InterPro" id="IPR029016">
    <property type="entry name" value="GAF-like_dom_sf"/>
</dbReference>
<feature type="non-terminal residue" evidence="6">
    <location>
        <position position="1"/>
    </location>
</feature>
<evidence type="ECO:0000256" key="2">
    <source>
        <dbReference type="ARBA" id="ARBA00023125"/>
    </source>
</evidence>
<dbReference type="InterPro" id="IPR050707">
    <property type="entry name" value="HTH_MetabolicPath_Reg"/>
</dbReference>
<dbReference type="Pfam" id="PF09339">
    <property type="entry name" value="HTH_IclR"/>
    <property type="match status" value="1"/>
</dbReference>
<dbReference type="InterPro" id="IPR036388">
    <property type="entry name" value="WH-like_DNA-bd_sf"/>
</dbReference>
<dbReference type="InterPro" id="IPR036390">
    <property type="entry name" value="WH_DNA-bd_sf"/>
</dbReference>
<dbReference type="SUPFAM" id="SSF46785">
    <property type="entry name" value="Winged helix' DNA-binding domain"/>
    <property type="match status" value="1"/>
</dbReference>
<dbReference type="PANTHER" id="PTHR30136:SF24">
    <property type="entry name" value="HTH-TYPE TRANSCRIPTIONAL REPRESSOR ALLR"/>
    <property type="match status" value="1"/>
</dbReference>
<dbReference type="InterPro" id="IPR005471">
    <property type="entry name" value="Tscrpt_reg_IclR_N"/>
</dbReference>
<protein>
    <submittedName>
        <fullName evidence="6">Helix-turn-helix domain-containing protein</fullName>
    </submittedName>
</protein>
<evidence type="ECO:0000313" key="7">
    <source>
        <dbReference type="Proteomes" id="UP000429644"/>
    </source>
</evidence>
<dbReference type="InterPro" id="IPR014757">
    <property type="entry name" value="Tscrpt_reg_IclR_C"/>
</dbReference>
<dbReference type="GO" id="GO:0003677">
    <property type="term" value="F:DNA binding"/>
    <property type="evidence" value="ECO:0007669"/>
    <property type="project" value="UniProtKB-KW"/>
</dbReference>
<dbReference type="Pfam" id="PF01614">
    <property type="entry name" value="IclR_C"/>
    <property type="match status" value="1"/>
</dbReference>
<accession>A0A7J9UYA5</accession>
<keyword evidence="2" id="KW-0238">DNA-binding</keyword>
<dbReference type="RefSeq" id="WP_152232062.1">
    <property type="nucleotide sequence ID" value="NZ_BAAAOT010000008.1"/>
</dbReference>
<dbReference type="PANTHER" id="PTHR30136">
    <property type="entry name" value="HELIX-TURN-HELIX TRANSCRIPTIONAL REGULATOR, ICLR FAMILY"/>
    <property type="match status" value="1"/>
</dbReference>
<keyword evidence="3" id="KW-0804">Transcription</keyword>
<dbReference type="SUPFAM" id="SSF55781">
    <property type="entry name" value="GAF domain-like"/>
    <property type="match status" value="1"/>
</dbReference>
<dbReference type="Gene3D" id="3.30.450.40">
    <property type="match status" value="1"/>
</dbReference>